<sequence length="1777" mass="201121">MISPTLNRSLRESTPSQAAARLRLELQAHAIDNSTSELTAHLFNAVKTGALPPQLVVPYFKTSADPHALVSALRQTYSVTLRQGAIKYLGRALRFESTFSPVWTALGGALGIASLMRELSVDDVKLVCLTLGATAMAPGCRSERQQKMADLYALLCPTDPNADRDARPLRRFYHLLVRACTPEVGRKWLLERRTSLDWVDSNIVRRIQLAHATIYREEDLRDAFSQPDHMLKIKDLQVYMDHDRQFRIRVLKHLATCSPYSLKLDDAHLITTFLLEPIAYNLATDRRRLSSDEQHELWSDILVVLEKWPACAGSTMCNMPTWRSVIKFAADWWAYTGTEEHKGRAGAVFEGIVRCIARNRSLVMDHAGGNLSLKTAVFANPPNQHIALSSLLGLGRNESQKLELLTWLFRHASNCGIDIKSPTPEDKEKLAQLSVEIDEQILRSLPAENAVGILDLLLEAKPGGSFIAAFPKNKQPTVLSRTIASFGHNFGGQNTMTLIDEEEEKGPTHAENVSQLRTQLLQKAGLLPKVEDIETDEERQQRLTKIMDKVQDYLTKSRQSRDPAFRGFWVILALRWAIESGSVELYAETALWARRYDRDHEVSKMLRTKFDATQEPIDLLCGISLAVHPRSHPASLSAATEALEAGNDYVLSTLEHAATSREPRGNKPRSSAIWKETKLAVEVVNRRLRYINNFQRVHDLQDQEVFDLVWRPTLGMLVKSETLALKEGPKSQFPEAAKNFVLTVAPGQTINNHTWQFLDELSKVRDKLWSEAWLERFPTVAESHFWPRGLPIQHLMPIHHNFYMAPPLLYKLPYVMSTAKSVVFGVTTAPASGAVVDNDFALGANITPVTNQACPHKEYEQFMPDLPLCLQLYIMGDNDSDQHGHKQRTQEVWDFFSNMLVSSGVEKDHVIMILRTWLFTHNVVPVGHAFPKITVKQPPLAGLPLVEDPSQPLEWNPTPILSPQSWRDACYFSWKRYPDVFQSRLLQMIPAGARMHMSHYSTHVATDSWVDFVLQPEPPATMTDAKIAAPLSVLYHDHVAGKPFFGEPFPTIDDVRFPSLFLSDDFLEPGGTPRAPEDWRALELLKSVARRVPPDLLLSLASQFFDKVKHGTAKPATFGVYMELIRICILSDRPAIACDLIRHLVLDHQDDSSWHRQFFTAKFFSRLAPAEATLLIQDMTNAILDRLAEQSKFTWEEMSKMENPPPRMKVTVVKMLAEVLRTSRFIETKTAVGSLVKLLRDAKHLDIRAAAVSSLVQILEKPEGVDVDNIVDRLEEYAVPIAASFNERWPLNNERWGKVEETGGDTQEFSTDMSDVERPIRDLLYRARDCQMKLPQWKDNWADTLEAKRLQLSIKNTKKWMMAFVRKYSTSSEDETVLLPIMPFDPSEIHLFLRQGNPQVQLINPLPLEVFEMIRNNTLLYLSPPMSATALKSIINKTPSLRKKSAAQHYMHLSVPSPQEALGRGAGTIIKLLNEPRSYWREAPQPGNTTIPHVKDFVLEVADILVANCQHDALTWLIETLTHVPEDDGWTPTSEIDSMATTRQHNSFPLVHKIIEDIESRRNDPAWQRDPKRKPRTLPDTFTMRLNLLVTRSSWKSAKTFAHQVTKMIDLLLASTEPYHRRWDATEKAMLLRAGKQGCSLHVAAELADANLATAFSLDARSEPELQQQLRLELVLGLIRQDLKLPHRHASRKAAKNISAEHTADSKVIEKVRDLLLGLADSPIEYVREAAKRLVDTARNASKSKEESLWRGLDWPKRIGEKGVSEDSQENPEEGSN</sequence>
<dbReference type="InterPro" id="IPR016024">
    <property type="entry name" value="ARM-type_fold"/>
</dbReference>
<dbReference type="SUPFAM" id="SSF48371">
    <property type="entry name" value="ARM repeat"/>
    <property type="match status" value="1"/>
</dbReference>
<reference evidence="1" key="2">
    <citation type="submission" date="2023-05" db="EMBL/GenBank/DDBJ databases">
        <authorList>
            <consortium name="Lawrence Berkeley National Laboratory"/>
            <person name="Steindorff A."/>
            <person name="Hensen N."/>
            <person name="Bonometti L."/>
            <person name="Westerberg I."/>
            <person name="Brannstrom I.O."/>
            <person name="Guillou S."/>
            <person name="Cros-Aarteil S."/>
            <person name="Calhoun S."/>
            <person name="Haridas S."/>
            <person name="Kuo A."/>
            <person name="Mondo S."/>
            <person name="Pangilinan J."/>
            <person name="Riley R."/>
            <person name="Labutti K."/>
            <person name="Andreopoulos B."/>
            <person name="Lipzen A."/>
            <person name="Chen C."/>
            <person name="Yanf M."/>
            <person name="Daum C."/>
            <person name="Ng V."/>
            <person name="Clum A."/>
            <person name="Ohm R."/>
            <person name="Martin F."/>
            <person name="Silar P."/>
            <person name="Natvig D."/>
            <person name="Lalanne C."/>
            <person name="Gautier V."/>
            <person name="Ament-Velasquez S.L."/>
            <person name="Kruys A."/>
            <person name="Hutchinson M.I."/>
            <person name="Powell A.J."/>
            <person name="Barry K."/>
            <person name="Miller A.N."/>
            <person name="Grigoriev I.V."/>
            <person name="Debuchy R."/>
            <person name="Gladieux P."/>
            <person name="Thoren M.H."/>
            <person name="Johannesson H."/>
        </authorList>
    </citation>
    <scope>NUCLEOTIDE SEQUENCE</scope>
    <source>
        <strain evidence="1">PSN309</strain>
    </source>
</reference>
<comment type="caution">
    <text evidence="1">The sequence shown here is derived from an EMBL/GenBank/DDBJ whole genome shotgun (WGS) entry which is preliminary data.</text>
</comment>
<keyword evidence="2" id="KW-1185">Reference proteome</keyword>
<evidence type="ECO:0000313" key="1">
    <source>
        <dbReference type="EMBL" id="KAK4182335.1"/>
    </source>
</evidence>
<reference evidence="1" key="1">
    <citation type="journal article" date="2023" name="Mol. Phylogenet. Evol.">
        <title>Genome-scale phylogeny and comparative genomics of the fungal order Sordariales.</title>
        <authorList>
            <person name="Hensen N."/>
            <person name="Bonometti L."/>
            <person name="Westerberg I."/>
            <person name="Brannstrom I.O."/>
            <person name="Guillou S."/>
            <person name="Cros-Aarteil S."/>
            <person name="Calhoun S."/>
            <person name="Haridas S."/>
            <person name="Kuo A."/>
            <person name="Mondo S."/>
            <person name="Pangilinan J."/>
            <person name="Riley R."/>
            <person name="LaButti K."/>
            <person name="Andreopoulos B."/>
            <person name="Lipzen A."/>
            <person name="Chen C."/>
            <person name="Yan M."/>
            <person name="Daum C."/>
            <person name="Ng V."/>
            <person name="Clum A."/>
            <person name="Steindorff A."/>
            <person name="Ohm R.A."/>
            <person name="Martin F."/>
            <person name="Silar P."/>
            <person name="Natvig D.O."/>
            <person name="Lalanne C."/>
            <person name="Gautier V."/>
            <person name="Ament-Velasquez S.L."/>
            <person name="Kruys A."/>
            <person name="Hutchinson M.I."/>
            <person name="Powell A.J."/>
            <person name="Barry K."/>
            <person name="Miller A.N."/>
            <person name="Grigoriev I.V."/>
            <person name="Debuchy R."/>
            <person name="Gladieux P."/>
            <person name="Hiltunen Thoren M."/>
            <person name="Johannesson H."/>
        </authorList>
    </citation>
    <scope>NUCLEOTIDE SEQUENCE</scope>
    <source>
        <strain evidence="1">PSN309</strain>
    </source>
</reference>
<name>A0AAN7ADT4_9PEZI</name>
<evidence type="ECO:0000313" key="2">
    <source>
        <dbReference type="Proteomes" id="UP001302126"/>
    </source>
</evidence>
<gene>
    <name evidence="1" type="ORF">QBC35DRAFT_536534</name>
</gene>
<protein>
    <submittedName>
        <fullName evidence="1">Uncharacterized protein</fullName>
    </submittedName>
</protein>
<dbReference type="Proteomes" id="UP001302126">
    <property type="component" value="Unassembled WGS sequence"/>
</dbReference>
<dbReference type="EMBL" id="MU864679">
    <property type="protein sequence ID" value="KAK4182335.1"/>
    <property type="molecule type" value="Genomic_DNA"/>
</dbReference>
<accession>A0AAN7ADT4</accession>
<organism evidence="1 2">
    <name type="scientific">Podospora australis</name>
    <dbReference type="NCBI Taxonomy" id="1536484"/>
    <lineage>
        <taxon>Eukaryota</taxon>
        <taxon>Fungi</taxon>
        <taxon>Dikarya</taxon>
        <taxon>Ascomycota</taxon>
        <taxon>Pezizomycotina</taxon>
        <taxon>Sordariomycetes</taxon>
        <taxon>Sordariomycetidae</taxon>
        <taxon>Sordariales</taxon>
        <taxon>Podosporaceae</taxon>
        <taxon>Podospora</taxon>
    </lineage>
</organism>
<proteinExistence type="predicted"/>